<sequence length="58" mass="6419">MKKKQMCWHGIFTMLALVCLVAALLPFAGILIMKILIAAAVVCIILCIYTGHKMLKTK</sequence>
<comment type="caution">
    <text evidence="2">The sequence shown here is derived from an EMBL/GenBank/DDBJ whole genome shotgun (WGS) entry which is preliminary data.</text>
</comment>
<accession>A0ABT2TGT0</accession>
<dbReference type="RefSeq" id="WP_262590618.1">
    <property type="nucleotide sequence ID" value="NZ_JAOQJQ010000001.1"/>
</dbReference>
<keyword evidence="1" id="KW-0812">Transmembrane</keyword>
<name>A0ABT2TGT0_9FIRM</name>
<keyword evidence="1" id="KW-0472">Membrane</keyword>
<feature type="transmembrane region" description="Helical" evidence="1">
    <location>
        <begin position="31"/>
        <end position="51"/>
    </location>
</feature>
<protein>
    <recommendedName>
        <fullName evidence="4">NADH dehydrogenase subunit 6</fullName>
    </recommendedName>
</protein>
<evidence type="ECO:0000313" key="3">
    <source>
        <dbReference type="Proteomes" id="UP001652442"/>
    </source>
</evidence>
<dbReference type="Proteomes" id="UP001652442">
    <property type="component" value="Unassembled WGS sequence"/>
</dbReference>
<evidence type="ECO:0000313" key="2">
    <source>
        <dbReference type="EMBL" id="MCU6761377.1"/>
    </source>
</evidence>
<keyword evidence="1" id="KW-1133">Transmembrane helix</keyword>
<reference evidence="2 3" key="1">
    <citation type="journal article" date="2021" name="ISME Commun">
        <title>Automated analysis of genomic sequences facilitates high-throughput and comprehensive description of bacteria.</title>
        <authorList>
            <person name="Hitch T.C.A."/>
        </authorList>
    </citation>
    <scope>NUCLEOTIDE SEQUENCE [LARGE SCALE GENOMIC DNA]</scope>
    <source>
        <strain evidence="2 3">Sanger_109</strain>
    </source>
</reference>
<organism evidence="2 3">
    <name type="scientific">Brotonthovivens ammoniilytica</name>
    <dbReference type="NCBI Taxonomy" id="2981725"/>
    <lineage>
        <taxon>Bacteria</taxon>
        <taxon>Bacillati</taxon>
        <taxon>Bacillota</taxon>
        <taxon>Clostridia</taxon>
        <taxon>Lachnospirales</taxon>
        <taxon>Lachnospiraceae</taxon>
        <taxon>Brotonthovivens</taxon>
    </lineage>
</organism>
<gene>
    <name evidence="2" type="ORF">OCV88_03360</name>
</gene>
<proteinExistence type="predicted"/>
<evidence type="ECO:0000256" key="1">
    <source>
        <dbReference type="SAM" id="Phobius"/>
    </source>
</evidence>
<feature type="transmembrane region" description="Helical" evidence="1">
    <location>
        <begin position="7"/>
        <end position="25"/>
    </location>
</feature>
<keyword evidence="3" id="KW-1185">Reference proteome</keyword>
<evidence type="ECO:0008006" key="4">
    <source>
        <dbReference type="Google" id="ProtNLM"/>
    </source>
</evidence>
<dbReference type="EMBL" id="JAOQJQ010000001">
    <property type="protein sequence ID" value="MCU6761377.1"/>
    <property type="molecule type" value="Genomic_DNA"/>
</dbReference>